<dbReference type="PANTHER" id="PTHR34047:SF8">
    <property type="entry name" value="PROTEIN YKFC"/>
    <property type="match status" value="1"/>
</dbReference>
<dbReference type="Pfam" id="PF01348">
    <property type="entry name" value="Intron_maturas2"/>
    <property type="match status" value="1"/>
</dbReference>
<organism evidence="2 3">
    <name type="scientific">Clostridium magnum DSM 2767</name>
    <dbReference type="NCBI Taxonomy" id="1121326"/>
    <lineage>
        <taxon>Bacteria</taxon>
        <taxon>Bacillati</taxon>
        <taxon>Bacillota</taxon>
        <taxon>Clostridia</taxon>
        <taxon>Eubacteriales</taxon>
        <taxon>Clostridiaceae</taxon>
        <taxon>Clostridium</taxon>
    </lineage>
</organism>
<dbReference type="InterPro" id="IPR030931">
    <property type="entry name" value="Group_II_RT_mat"/>
</dbReference>
<dbReference type="Pfam" id="PF21368">
    <property type="entry name" value="AI2M-like_HNH"/>
    <property type="match status" value="1"/>
</dbReference>
<evidence type="ECO:0000259" key="1">
    <source>
        <dbReference type="PROSITE" id="PS50878"/>
    </source>
</evidence>
<protein>
    <submittedName>
        <fullName evidence="2">Group II intron-encoded protein LtrA</fullName>
    </submittedName>
</protein>
<evidence type="ECO:0000313" key="3">
    <source>
        <dbReference type="Proteomes" id="UP000076603"/>
    </source>
</evidence>
<reference evidence="2 3" key="1">
    <citation type="submission" date="2016-04" db="EMBL/GenBank/DDBJ databases">
        <title>Genome sequence of Clostridium magnum DSM 2767.</title>
        <authorList>
            <person name="Poehlein A."/>
            <person name="Uhlig R."/>
            <person name="Fischer R."/>
            <person name="Bahl H."/>
            <person name="Daniel R."/>
        </authorList>
    </citation>
    <scope>NUCLEOTIDE SEQUENCE [LARGE SCALE GENOMIC DNA]</scope>
    <source>
        <strain evidence="2 3">DSM 2767</strain>
    </source>
</reference>
<dbReference type="RefSeq" id="WP_066631001.1">
    <property type="nucleotide sequence ID" value="NZ_FQXL01000014.1"/>
</dbReference>
<name>A0A161YEW1_9CLOT</name>
<dbReference type="PANTHER" id="PTHR34047">
    <property type="entry name" value="NUCLEAR INTRON MATURASE 1, MITOCHONDRIAL-RELATED"/>
    <property type="match status" value="1"/>
</dbReference>
<gene>
    <name evidence="2" type="primary">ltrA_5</name>
    <name evidence="2" type="ORF">CLMAG_61970</name>
</gene>
<evidence type="ECO:0000313" key="2">
    <source>
        <dbReference type="EMBL" id="KZL88542.1"/>
    </source>
</evidence>
<proteinExistence type="predicted"/>
<dbReference type="InterPro" id="IPR024937">
    <property type="entry name" value="Domain_X"/>
</dbReference>
<dbReference type="InterPro" id="IPR043502">
    <property type="entry name" value="DNA/RNA_pol_sf"/>
</dbReference>
<dbReference type="InterPro" id="IPR000477">
    <property type="entry name" value="RT_dom"/>
</dbReference>
<dbReference type="PROSITE" id="PS50878">
    <property type="entry name" value="RT_POL"/>
    <property type="match status" value="1"/>
</dbReference>
<dbReference type="STRING" id="1121326.CLMAG_61970"/>
<dbReference type="PATRIC" id="fig|1121326.3.peg.6265"/>
<comment type="caution">
    <text evidence="2">The sequence shown here is derived from an EMBL/GenBank/DDBJ whole genome shotgun (WGS) entry which is preliminary data.</text>
</comment>
<keyword evidence="3" id="KW-1185">Reference proteome</keyword>
<dbReference type="AlphaFoldDB" id="A0A161YEW1"/>
<feature type="domain" description="Reverse transcriptase" evidence="1">
    <location>
        <begin position="70"/>
        <end position="354"/>
    </location>
</feature>
<dbReference type="InterPro" id="IPR049030">
    <property type="entry name" value="AI2M-like_HNH"/>
</dbReference>
<dbReference type="Proteomes" id="UP000076603">
    <property type="component" value="Unassembled WGS sequence"/>
</dbReference>
<dbReference type="CDD" id="cd01651">
    <property type="entry name" value="RT_G2_intron"/>
    <property type="match status" value="1"/>
</dbReference>
<sequence>MQNAETVLSILKQKSENDEQYVFDRIYRNLFNEEFYIRAYKKIYAKQGNMTQGIDGKTIDGFKKQTIVDVIELLKFEQYYPQPVRRTYIPKKNGKMRPLGIPTFTDKLIQEVIRQLLEAIYEPIFCDSSHGFRPNKSCHTALYQIKSKCRGTNWIIEGDITACFDNIDHDVLIRILSKKIKDGRLLELIRRFLKAGYLEFEKMHNSFSGTPQGGIISPILANIYLHEFDKYMEELCKKFSKGKQKKVNPEYHRLNCKRWKANKNGDYEKANQILKEMQTINALDPMDSNFIRINYTRYADDFLVCIIGSKALAVEIKNKIAFFMENELKLELSQEKTMITNLSHQRVKFLGYEVSKTHENTKQVIDSIGRKKRSANGTIQLLVPSKAINKKLETFRKHGVSYPFVAKVNLPVLDIINSYNAEIRGLYNYYCLATDVSKKIATFKYYHYYSMIKTIARKEKSSVKKVFNKYGISVPRKIGTGTLHIIGMKYKTKNGEKTITYFNDSLKKIDKPMTKINDIFGQNFIGGQLIKRINANQCELCGADTSELEVHHIRKLKDITRKYKKRGTAIPNWVMLMSTIKRKTLVVCHKCHVNIHTGKY</sequence>
<dbReference type="Pfam" id="PF00078">
    <property type="entry name" value="RVT_1"/>
    <property type="match status" value="1"/>
</dbReference>
<dbReference type="SUPFAM" id="SSF56672">
    <property type="entry name" value="DNA/RNA polymerases"/>
    <property type="match status" value="1"/>
</dbReference>
<accession>A0A161YEW1</accession>
<dbReference type="EMBL" id="LWAE01000017">
    <property type="protein sequence ID" value="KZL88542.1"/>
    <property type="molecule type" value="Genomic_DNA"/>
</dbReference>
<dbReference type="GO" id="GO:0006397">
    <property type="term" value="P:mRNA processing"/>
    <property type="evidence" value="ECO:0007669"/>
    <property type="project" value="InterPro"/>
</dbReference>
<dbReference type="InterPro" id="IPR051083">
    <property type="entry name" value="GrpII_Intron_Splice-Mob/Def"/>
</dbReference>
<dbReference type="NCBIfam" id="TIGR04416">
    <property type="entry name" value="group_II_RT_mat"/>
    <property type="match status" value="1"/>
</dbReference>